<name>A0A2D0NA77_FLAN2</name>
<dbReference type="InterPro" id="IPR013154">
    <property type="entry name" value="ADH-like_N"/>
</dbReference>
<keyword evidence="3" id="KW-0560">Oxidoreductase</keyword>
<evidence type="ECO:0000259" key="5">
    <source>
        <dbReference type="SMART" id="SM00829"/>
    </source>
</evidence>
<protein>
    <submittedName>
        <fullName evidence="6">Alcohol dehydrogenase</fullName>
    </submittedName>
</protein>
<dbReference type="SMART" id="SM00829">
    <property type="entry name" value="PKS_ER"/>
    <property type="match status" value="1"/>
</dbReference>
<evidence type="ECO:0000256" key="4">
    <source>
        <dbReference type="RuleBase" id="RU361277"/>
    </source>
</evidence>
<dbReference type="PROSITE" id="PS00059">
    <property type="entry name" value="ADH_ZINC"/>
    <property type="match status" value="1"/>
</dbReference>
<evidence type="ECO:0000313" key="7">
    <source>
        <dbReference type="Proteomes" id="UP000223913"/>
    </source>
</evidence>
<dbReference type="Pfam" id="PF08240">
    <property type="entry name" value="ADH_N"/>
    <property type="match status" value="1"/>
</dbReference>
<dbReference type="GO" id="GO:0008270">
    <property type="term" value="F:zinc ion binding"/>
    <property type="evidence" value="ECO:0007669"/>
    <property type="project" value="InterPro"/>
</dbReference>
<dbReference type="SUPFAM" id="SSF50129">
    <property type="entry name" value="GroES-like"/>
    <property type="match status" value="1"/>
</dbReference>
<dbReference type="InterPro" id="IPR020843">
    <property type="entry name" value="ER"/>
</dbReference>
<keyword evidence="2 4" id="KW-0862">Zinc</keyword>
<comment type="similarity">
    <text evidence="4">Belongs to the zinc-containing alcohol dehydrogenase family.</text>
</comment>
<evidence type="ECO:0000256" key="1">
    <source>
        <dbReference type="ARBA" id="ARBA00022723"/>
    </source>
</evidence>
<dbReference type="InterPro" id="IPR011032">
    <property type="entry name" value="GroES-like_sf"/>
</dbReference>
<sequence>MKALFFEAFQAPVRVTELPDPEPTADGVVIQVAAAGLCRSDWHGWMGHDSDVHLPHVPGHEFAGTIAALGKNVKNWQIGDRVTLPFSMGCGSCPQCRTGNQQICDDYYQPGFTGMGCFAEYVAVPYAEQNLVRLPDKLGFNAAAVLGCRFITAYRGIAVQGRLQGGDWVAVHACGGVGLSAIQIAKALGGRVVAVDIATDKLELAKKLGADRVLNASEIDQIPEAIREITGGGAQVSVDALGSTVTCINSIACLAKRGRHIQIGLMTGTHRTPAVPMGPVIAKELEIIGSHGMQAHAYPGMLQLITSGRINPKALLGQSISLEEAAAALMKMDDHDALGVTVIDRFR</sequence>
<evidence type="ECO:0000256" key="2">
    <source>
        <dbReference type="ARBA" id="ARBA00022833"/>
    </source>
</evidence>
<comment type="caution">
    <text evidence="6">The sequence shown here is derived from an EMBL/GenBank/DDBJ whole genome shotgun (WGS) entry which is preliminary data.</text>
</comment>
<organism evidence="6 7">
    <name type="scientific">Flavilitoribacter nigricans (strain ATCC 23147 / DSM 23189 / NBRC 102662 / NCIMB 1420 / SS-2)</name>
    <name type="common">Lewinella nigricans</name>
    <dbReference type="NCBI Taxonomy" id="1122177"/>
    <lineage>
        <taxon>Bacteria</taxon>
        <taxon>Pseudomonadati</taxon>
        <taxon>Bacteroidota</taxon>
        <taxon>Saprospiria</taxon>
        <taxon>Saprospirales</taxon>
        <taxon>Lewinellaceae</taxon>
        <taxon>Flavilitoribacter</taxon>
    </lineage>
</organism>
<proteinExistence type="inferred from homology"/>
<dbReference type="InterPro" id="IPR036291">
    <property type="entry name" value="NAD(P)-bd_dom_sf"/>
</dbReference>
<reference evidence="6 7" key="1">
    <citation type="submission" date="2017-10" db="EMBL/GenBank/DDBJ databases">
        <title>The draft genome sequence of Lewinella nigricans NBRC 102662.</title>
        <authorList>
            <person name="Wang K."/>
        </authorList>
    </citation>
    <scope>NUCLEOTIDE SEQUENCE [LARGE SCALE GENOMIC DNA]</scope>
    <source>
        <strain evidence="6 7">NBRC 102662</strain>
    </source>
</reference>
<dbReference type="OrthoDB" id="9787435at2"/>
<gene>
    <name evidence="6" type="ORF">CRP01_19390</name>
</gene>
<dbReference type="InterPro" id="IPR013149">
    <property type="entry name" value="ADH-like_C"/>
</dbReference>
<dbReference type="Pfam" id="PF00107">
    <property type="entry name" value="ADH_zinc_N"/>
    <property type="match status" value="1"/>
</dbReference>
<keyword evidence="7" id="KW-1185">Reference proteome</keyword>
<accession>A0A2D0NA77</accession>
<dbReference type="AlphaFoldDB" id="A0A2D0NA77"/>
<dbReference type="RefSeq" id="WP_099151742.1">
    <property type="nucleotide sequence ID" value="NZ_PDUD01000024.1"/>
</dbReference>
<dbReference type="InterPro" id="IPR050129">
    <property type="entry name" value="Zn_alcohol_dh"/>
</dbReference>
<comment type="cofactor">
    <cofactor evidence="4">
        <name>Zn(2+)</name>
        <dbReference type="ChEBI" id="CHEBI:29105"/>
    </cofactor>
</comment>
<keyword evidence="1 4" id="KW-0479">Metal-binding</keyword>
<dbReference type="EMBL" id="PDUD01000024">
    <property type="protein sequence ID" value="PHN04683.1"/>
    <property type="molecule type" value="Genomic_DNA"/>
</dbReference>
<dbReference type="PANTHER" id="PTHR43401">
    <property type="entry name" value="L-THREONINE 3-DEHYDROGENASE"/>
    <property type="match status" value="1"/>
</dbReference>
<dbReference type="PANTHER" id="PTHR43401:SF5">
    <property type="entry name" value="ALCOHOL DEHYDROGENASE-RELATED"/>
    <property type="match status" value="1"/>
</dbReference>
<evidence type="ECO:0000256" key="3">
    <source>
        <dbReference type="ARBA" id="ARBA00023002"/>
    </source>
</evidence>
<feature type="domain" description="Enoyl reductase (ER)" evidence="5">
    <location>
        <begin position="7"/>
        <end position="343"/>
    </location>
</feature>
<dbReference type="InterPro" id="IPR002328">
    <property type="entry name" value="ADH_Zn_CS"/>
</dbReference>
<evidence type="ECO:0000313" key="6">
    <source>
        <dbReference type="EMBL" id="PHN04683.1"/>
    </source>
</evidence>
<dbReference type="Gene3D" id="3.90.180.10">
    <property type="entry name" value="Medium-chain alcohol dehydrogenases, catalytic domain"/>
    <property type="match status" value="1"/>
</dbReference>
<dbReference type="SUPFAM" id="SSF51735">
    <property type="entry name" value="NAD(P)-binding Rossmann-fold domains"/>
    <property type="match status" value="1"/>
</dbReference>
<dbReference type="GO" id="GO:0016616">
    <property type="term" value="F:oxidoreductase activity, acting on the CH-OH group of donors, NAD or NADP as acceptor"/>
    <property type="evidence" value="ECO:0007669"/>
    <property type="project" value="UniProtKB-ARBA"/>
</dbReference>
<dbReference type="Proteomes" id="UP000223913">
    <property type="component" value="Unassembled WGS sequence"/>
</dbReference>
<dbReference type="CDD" id="cd08260">
    <property type="entry name" value="Zn_ADH6"/>
    <property type="match status" value="1"/>
</dbReference>